<evidence type="ECO:0000313" key="1">
    <source>
        <dbReference type="EMBL" id="MFM2719518.1"/>
    </source>
</evidence>
<dbReference type="RefSeq" id="WP_275437741.1">
    <property type="nucleotide sequence ID" value="NZ_JAROCE010000001.1"/>
</dbReference>
<proteinExistence type="predicted"/>
<gene>
    <name evidence="1" type="ORF">P5G46_03275</name>
</gene>
<protein>
    <recommendedName>
        <fullName evidence="3">FxLD family lantipeptide</fullName>
    </recommendedName>
</protein>
<organism evidence="1 2">
    <name type="scientific">Microbacterium mcarthurae</name>
    <dbReference type="NCBI Taxonomy" id="3035918"/>
    <lineage>
        <taxon>Bacteria</taxon>
        <taxon>Bacillati</taxon>
        <taxon>Actinomycetota</taxon>
        <taxon>Actinomycetes</taxon>
        <taxon>Micrococcales</taxon>
        <taxon>Microbacteriaceae</taxon>
        <taxon>Microbacterium</taxon>
    </lineage>
</organism>
<name>A0ABW9GCQ7_9MICO</name>
<dbReference type="Proteomes" id="UP001630303">
    <property type="component" value="Unassembled WGS sequence"/>
</dbReference>
<evidence type="ECO:0008006" key="3">
    <source>
        <dbReference type="Google" id="ProtNLM"/>
    </source>
</evidence>
<evidence type="ECO:0000313" key="2">
    <source>
        <dbReference type="Proteomes" id="UP001630303"/>
    </source>
</evidence>
<sequence>MSGDTTPDTETPQKPLIALLTPETDDDVPPAARCCGGGACSLD</sequence>
<dbReference type="EMBL" id="JAROCE010000001">
    <property type="protein sequence ID" value="MFM2719518.1"/>
    <property type="molecule type" value="Genomic_DNA"/>
</dbReference>
<accession>A0ABW9GCQ7</accession>
<comment type="caution">
    <text evidence="1">The sequence shown here is derived from an EMBL/GenBank/DDBJ whole genome shotgun (WGS) entry which is preliminary data.</text>
</comment>
<keyword evidence="2" id="KW-1185">Reference proteome</keyword>
<reference evidence="1 2" key="1">
    <citation type="submission" date="2023-03" db="EMBL/GenBank/DDBJ databases">
        <title>MT1 and MT2 Draft Genomes of Novel Species.</title>
        <authorList>
            <person name="Venkateswaran K."/>
        </authorList>
    </citation>
    <scope>NUCLEOTIDE SEQUENCE [LARGE SCALE GENOMIC DNA]</scope>
    <source>
        <strain evidence="1 2">IF8SW-P5</strain>
    </source>
</reference>